<dbReference type="Proteomes" id="UP000029665">
    <property type="component" value="Unassembled WGS sequence"/>
</dbReference>
<feature type="compositionally biased region" description="Low complexity" evidence="1">
    <location>
        <begin position="169"/>
        <end position="190"/>
    </location>
</feature>
<keyword evidence="4" id="KW-1185">Reference proteome</keyword>
<keyword evidence="2" id="KW-0472">Membrane</keyword>
<proteinExistence type="predicted"/>
<keyword evidence="2" id="KW-0812">Transmembrane</keyword>
<protein>
    <submittedName>
        <fullName evidence="3">Uncharacterized protein</fullName>
    </submittedName>
</protein>
<feature type="compositionally biased region" description="Low complexity" evidence="1">
    <location>
        <begin position="197"/>
        <end position="217"/>
    </location>
</feature>
<feature type="compositionally biased region" description="Polar residues" evidence="1">
    <location>
        <begin position="49"/>
        <end position="69"/>
    </location>
</feature>
<name>A0A060SZK1_PYCCI</name>
<accession>A0A060SZK1</accession>
<feature type="region of interest" description="Disordered" evidence="1">
    <location>
        <begin position="49"/>
        <end position="104"/>
    </location>
</feature>
<organism evidence="3 4">
    <name type="scientific">Pycnoporus cinnabarinus</name>
    <name type="common">Cinnabar-red polypore</name>
    <name type="synonym">Trametes cinnabarina</name>
    <dbReference type="NCBI Taxonomy" id="5643"/>
    <lineage>
        <taxon>Eukaryota</taxon>
        <taxon>Fungi</taxon>
        <taxon>Dikarya</taxon>
        <taxon>Basidiomycota</taxon>
        <taxon>Agaricomycotina</taxon>
        <taxon>Agaricomycetes</taxon>
        <taxon>Polyporales</taxon>
        <taxon>Polyporaceae</taxon>
        <taxon>Trametes</taxon>
    </lineage>
</organism>
<dbReference type="OrthoDB" id="2756109at2759"/>
<evidence type="ECO:0000313" key="3">
    <source>
        <dbReference type="EMBL" id="CDO77689.1"/>
    </source>
</evidence>
<feature type="compositionally biased region" description="Basic residues" evidence="1">
    <location>
        <begin position="251"/>
        <end position="277"/>
    </location>
</feature>
<evidence type="ECO:0000256" key="1">
    <source>
        <dbReference type="SAM" id="MobiDB-lite"/>
    </source>
</evidence>
<reference evidence="3" key="1">
    <citation type="submission" date="2014-01" db="EMBL/GenBank/DDBJ databases">
        <title>The genome of the white-rot fungus Pycnoporus cinnabarinus: a basidiomycete model with a versatile arsenal for lignocellulosic biomass breakdown.</title>
        <authorList>
            <person name="Levasseur A."/>
            <person name="Lomascolo A."/>
            <person name="Ruiz-Duenas F.J."/>
            <person name="Uzan E."/>
            <person name="Piumi F."/>
            <person name="Kues U."/>
            <person name="Ram A.F.J."/>
            <person name="Murat C."/>
            <person name="Haon M."/>
            <person name="Benoit I."/>
            <person name="Arfi Y."/>
            <person name="Chevret D."/>
            <person name="Drula E."/>
            <person name="Kwon M.J."/>
            <person name="Gouret P."/>
            <person name="Lesage-Meessen L."/>
            <person name="Lombard V."/>
            <person name="Mariette J."/>
            <person name="Noirot C."/>
            <person name="Park J."/>
            <person name="Patyshakuliyeva A."/>
            <person name="Wieneger R.A.B."/>
            <person name="Wosten H.A.B."/>
            <person name="Martin F."/>
            <person name="Coutinho P.M."/>
            <person name="de Vries R."/>
            <person name="Martinez A.T."/>
            <person name="Klopp C."/>
            <person name="Pontarotti P."/>
            <person name="Henrissat B."/>
            <person name="Record E."/>
        </authorList>
    </citation>
    <scope>NUCLEOTIDE SEQUENCE [LARGE SCALE GENOMIC DNA]</scope>
    <source>
        <strain evidence="3">BRFM137</strain>
    </source>
</reference>
<keyword evidence="2" id="KW-1133">Transmembrane helix</keyword>
<dbReference type="AlphaFoldDB" id="A0A060SZK1"/>
<feature type="transmembrane region" description="Helical" evidence="2">
    <location>
        <begin position="20"/>
        <end position="42"/>
    </location>
</feature>
<feature type="region of interest" description="Disordered" evidence="1">
    <location>
        <begin position="169"/>
        <end position="333"/>
    </location>
</feature>
<comment type="caution">
    <text evidence="3">The sequence shown here is derived from an EMBL/GenBank/DDBJ whole genome shotgun (WGS) entry which is preliminary data.</text>
</comment>
<gene>
    <name evidence="3" type="ORF">BN946_scf184969.g40</name>
</gene>
<evidence type="ECO:0000256" key="2">
    <source>
        <dbReference type="SAM" id="Phobius"/>
    </source>
</evidence>
<dbReference type="EMBL" id="CCBP010000462">
    <property type="protein sequence ID" value="CDO77689.1"/>
    <property type="molecule type" value="Genomic_DNA"/>
</dbReference>
<sequence length="362" mass="39071">MSLSALLLDAPVPEAGGHSMPLALLLFSCSLTLAVVSVTIVLKPYRQPNLTPSVVNGQNDPGNQEQSSVHPPPVSHLTASLSQQSPSSNEKPPPPPARSKTFALQPMKAAEQIDRALRRTRSFSVHVLANSAKTLKTGPLTLKNQIASKGKTVLHKRGLTQHQLPAPIVEESSSSHEGVSSCLNSDQSSSDGDRLSDSTTSSAGVSSASAAPVSHAPTKTKARRTPRQISARSSSTRARSTNTRSNSTRSTRTRSTRTRSTRTRSTRTRSTRTHAPRNKLAMPPRSAPSTSERRAQPGKKSQQVKDPRSSLRIRGGRQPDEPIRYSRPACPENMLPGVFYETRYENPIKTIFNSKKKGGAGE</sequence>
<dbReference type="HOGENOM" id="CLU_765339_0_0_1"/>
<evidence type="ECO:0000313" key="4">
    <source>
        <dbReference type="Proteomes" id="UP000029665"/>
    </source>
</evidence>
<feature type="compositionally biased region" description="Low complexity" evidence="1">
    <location>
        <begin position="230"/>
        <end position="250"/>
    </location>
</feature>